<dbReference type="InterPro" id="IPR050733">
    <property type="entry name" value="Vitellogenin/Apolipophorin"/>
</dbReference>
<dbReference type="PANTHER" id="PTHR23345:SF15">
    <property type="entry name" value="VITELLOGENIN 1-RELATED"/>
    <property type="match status" value="1"/>
</dbReference>
<dbReference type="GeneID" id="101851992"/>
<dbReference type="InterPro" id="IPR015255">
    <property type="entry name" value="Vitellinogen_open_b-sht"/>
</dbReference>
<name>A0ABM0ZUR9_APLCA</name>
<dbReference type="RefSeq" id="XP_012934871.2">
    <property type="nucleotide sequence ID" value="XM_013079417.2"/>
</dbReference>
<keyword evidence="2" id="KW-1185">Reference proteome</keyword>
<evidence type="ECO:0000259" key="1">
    <source>
        <dbReference type="Pfam" id="PF09172"/>
    </source>
</evidence>
<reference evidence="3" key="1">
    <citation type="submission" date="2025-08" db="UniProtKB">
        <authorList>
            <consortium name="RefSeq"/>
        </authorList>
    </citation>
    <scope>IDENTIFICATION</scope>
</reference>
<dbReference type="Gene3D" id="2.20.80.10">
    <property type="entry name" value="Lipovitellin-phosvitin complex, chain A, domain 4"/>
    <property type="match status" value="1"/>
</dbReference>
<protein>
    <submittedName>
        <fullName evidence="3">Uncharacterized protein LOC101851992</fullName>
    </submittedName>
</protein>
<dbReference type="Pfam" id="PF09172">
    <property type="entry name" value="Vit_open_b-sht"/>
    <property type="match status" value="1"/>
</dbReference>
<proteinExistence type="predicted"/>
<evidence type="ECO:0000313" key="3">
    <source>
        <dbReference type="RefSeq" id="XP_012934871.2"/>
    </source>
</evidence>
<accession>A0ABM0ZUR9</accession>
<feature type="domain" description="Vitellinogen open beta-sheet" evidence="1">
    <location>
        <begin position="20"/>
        <end position="186"/>
    </location>
</feature>
<dbReference type="SUPFAM" id="SSF56968">
    <property type="entry name" value="Lipovitellin-phosvitin complex, beta-sheet shell regions"/>
    <property type="match status" value="1"/>
</dbReference>
<gene>
    <name evidence="3" type="primary">LOC101851992</name>
</gene>
<dbReference type="PANTHER" id="PTHR23345">
    <property type="entry name" value="VITELLOGENIN-RELATED"/>
    <property type="match status" value="1"/>
</dbReference>
<evidence type="ECO:0000313" key="2">
    <source>
        <dbReference type="Proteomes" id="UP000694888"/>
    </source>
</evidence>
<dbReference type="InterPro" id="IPR015819">
    <property type="entry name" value="Lipid_transp_b-sht_shell"/>
</dbReference>
<organism evidence="2 3">
    <name type="scientific">Aplysia californica</name>
    <name type="common">California sea hare</name>
    <dbReference type="NCBI Taxonomy" id="6500"/>
    <lineage>
        <taxon>Eukaryota</taxon>
        <taxon>Metazoa</taxon>
        <taxon>Spiralia</taxon>
        <taxon>Lophotrochozoa</taxon>
        <taxon>Mollusca</taxon>
        <taxon>Gastropoda</taxon>
        <taxon>Heterobranchia</taxon>
        <taxon>Euthyneura</taxon>
        <taxon>Tectipleura</taxon>
        <taxon>Aplysiida</taxon>
        <taxon>Aplysioidea</taxon>
        <taxon>Aplysiidae</taxon>
        <taxon>Aplysia</taxon>
    </lineage>
</organism>
<sequence>MLQEFIQKTAQAKAPEFAHFNSKVKKTLQTLFMLANIKKASFPRGQATFRFLGYEMGSISTDSALLLMKRLRAKGDPVEQVIMTLAQGINLAWVRAFELMKFRKVLPTVAGLPLEAQTDISVVTKLMGKVKTDVKNFFEKKQPIQTDLSLSPSISTAFTSMMAVDLRGYSRTGLGTRANVDAFAAWSSILNYLPSRASAKQEHEIEFIRELEQDDYSFLDVKSDIVLYRNSEVIPMHGSKKDFETCLPNIYTQMLGQSVCLSGVFHQDDSPHPSELFFLSSFYRMKGILRLQDLMLDRFLLRLTHKNIKSAETAKCAGSLTKMHFEGKGFELSRTVDFNVSMDETKNSLVISGSIPEASLHYHMERTSLSVPGISLKKICSRITQNGKLLSSFIFERKASERNESTELPVETMEGKEKLLHVNVSLGALSVDFSCSEQMPHKYYQAVDVFFKYYCEPQLGLLYALHPRPELAAAEGHLSTFSFHKQTNYSETPMTEIWKQFMRTYAYAPGHNITTDTALIADLKAADRVTDIYWIQDGNLTDEIHMDAHVRNRSDARLFLFDWTMHLENKQKFTIDLGGEASGPRAMPLADLTLHSNVTFRADEEVLLQRPKRSVLSSFGKLEHSFSEKASSMYQSAKLRLLTFLSRKSSDSSLVPNSIVDSDEQTGLLLNQTEGDVVFWKQPYWNLKTDASIKMIPHFADTPQGRKNVGAELQWFLNSSLPHTETQLLSFEGAIFNGQMKKMKMYVDDRIHDWTLNASAEHYSTKEVFHHHHNWSLVETTNHRLDRSFNIRVELVHFKSFDYDLTLKSPRTNVTHYIHYVKSSPIEHHVRAHARLHSVSPEFDLLYYESSDVNKGDITTQVNMTSTALDFKLDLEKKRSEEGIQASSDFQVDNHMSVLAGKRGLLTTLTLAKKRPPQCRWTYTATDGSKTRLQAQMMGPKRIEFDLQPIQTHCKDKSIYR</sequence>
<dbReference type="Proteomes" id="UP000694888">
    <property type="component" value="Unplaced"/>
</dbReference>